<dbReference type="OrthoDB" id="334349at2"/>
<keyword evidence="3" id="KW-1185">Reference proteome</keyword>
<keyword evidence="2" id="KW-0503">Monooxygenase</keyword>
<dbReference type="Pfam" id="PF03992">
    <property type="entry name" value="ABM"/>
    <property type="match status" value="1"/>
</dbReference>
<comment type="caution">
    <text evidence="2">The sequence shown here is derived from an EMBL/GenBank/DDBJ whole genome shotgun (WGS) entry which is preliminary data.</text>
</comment>
<protein>
    <submittedName>
        <fullName evidence="2">Antibiotic biosynthesis monooxygenase</fullName>
    </submittedName>
</protein>
<dbReference type="Gene3D" id="3.30.70.100">
    <property type="match status" value="1"/>
</dbReference>
<reference evidence="2" key="1">
    <citation type="journal article" date="2019" name="PLoS Negl. Trop. Dis.">
        <title>Revisiting the worldwide diversity of Leptospira species in the environment.</title>
        <authorList>
            <person name="Vincent A.T."/>
            <person name="Schiettekatte O."/>
            <person name="Bourhy P."/>
            <person name="Veyrier F.J."/>
            <person name="Picardeau M."/>
        </authorList>
    </citation>
    <scope>NUCLEOTIDE SEQUENCE [LARGE SCALE GENOMIC DNA]</scope>
    <source>
        <strain evidence="2">201702455</strain>
    </source>
</reference>
<dbReference type="GO" id="GO:0004497">
    <property type="term" value="F:monooxygenase activity"/>
    <property type="evidence" value="ECO:0007669"/>
    <property type="project" value="UniProtKB-KW"/>
</dbReference>
<accession>A0A4V3JRF1</accession>
<evidence type="ECO:0000313" key="3">
    <source>
        <dbReference type="Proteomes" id="UP000297762"/>
    </source>
</evidence>
<evidence type="ECO:0000259" key="1">
    <source>
        <dbReference type="Pfam" id="PF03992"/>
    </source>
</evidence>
<evidence type="ECO:0000313" key="2">
    <source>
        <dbReference type="EMBL" id="TGL59495.1"/>
    </source>
</evidence>
<dbReference type="SUPFAM" id="SSF54909">
    <property type="entry name" value="Dimeric alpha+beta barrel"/>
    <property type="match status" value="1"/>
</dbReference>
<keyword evidence="2" id="KW-0560">Oxidoreductase</keyword>
<dbReference type="InterPro" id="IPR007138">
    <property type="entry name" value="ABM_dom"/>
</dbReference>
<gene>
    <name evidence="2" type="ORF">EHQ64_15485</name>
</gene>
<dbReference type="EMBL" id="RQGF01000030">
    <property type="protein sequence ID" value="TGL59495.1"/>
    <property type="molecule type" value="Genomic_DNA"/>
</dbReference>
<feature type="domain" description="ABM" evidence="1">
    <location>
        <begin position="6"/>
        <end position="69"/>
    </location>
</feature>
<sequence>MQKILIDTFTVPKNSQEEFFNRVKINREFIKSLSGFVQDSAYIREKNRDELQFVTIAVWKDEEAITNAKNKVLTKYQEEGFDMPAMLQRLGITIERGIFEISKI</sequence>
<dbReference type="Proteomes" id="UP000297762">
    <property type="component" value="Unassembled WGS sequence"/>
</dbReference>
<proteinExistence type="predicted"/>
<name>A0A4V3JRF1_9LEPT</name>
<organism evidence="2 3">
    <name type="scientific">Leptospira sarikeiensis</name>
    <dbReference type="NCBI Taxonomy" id="2484943"/>
    <lineage>
        <taxon>Bacteria</taxon>
        <taxon>Pseudomonadati</taxon>
        <taxon>Spirochaetota</taxon>
        <taxon>Spirochaetia</taxon>
        <taxon>Leptospirales</taxon>
        <taxon>Leptospiraceae</taxon>
        <taxon>Leptospira</taxon>
    </lineage>
</organism>
<dbReference type="RefSeq" id="WP_135650710.1">
    <property type="nucleotide sequence ID" value="NZ_RQGF01000030.1"/>
</dbReference>
<dbReference type="InterPro" id="IPR011008">
    <property type="entry name" value="Dimeric_a/b-barrel"/>
</dbReference>
<dbReference type="AlphaFoldDB" id="A0A4V3JRF1"/>